<comment type="caution">
    <text evidence="2">The sequence shown here is derived from an EMBL/GenBank/DDBJ whole genome shotgun (WGS) entry which is preliminary data.</text>
</comment>
<dbReference type="Proteomes" id="UP000295547">
    <property type="component" value="Unassembled WGS sequence"/>
</dbReference>
<dbReference type="EMBL" id="SMBJ01000012">
    <property type="protein sequence ID" value="TCU20811.1"/>
    <property type="molecule type" value="Genomic_DNA"/>
</dbReference>
<organism evidence="2 3">
    <name type="scientific">Rhizobium azibense</name>
    <dbReference type="NCBI Taxonomy" id="1136135"/>
    <lineage>
        <taxon>Bacteria</taxon>
        <taxon>Pseudomonadati</taxon>
        <taxon>Pseudomonadota</taxon>
        <taxon>Alphaproteobacteria</taxon>
        <taxon>Hyphomicrobiales</taxon>
        <taxon>Rhizobiaceae</taxon>
        <taxon>Rhizobium/Agrobacterium group</taxon>
        <taxon>Rhizobium</taxon>
    </lineage>
</organism>
<protein>
    <submittedName>
        <fullName evidence="2">Uncharacterized protein</fullName>
    </submittedName>
</protein>
<accession>A0A4R3QGY6</accession>
<feature type="region of interest" description="Disordered" evidence="1">
    <location>
        <begin position="61"/>
        <end position="84"/>
    </location>
</feature>
<dbReference type="OrthoDB" id="8404149at2"/>
<evidence type="ECO:0000256" key="1">
    <source>
        <dbReference type="SAM" id="MobiDB-lite"/>
    </source>
</evidence>
<keyword evidence="3" id="KW-1185">Reference proteome</keyword>
<name>A0A4R3QGY6_9HYPH</name>
<reference evidence="2 3" key="1">
    <citation type="submission" date="2019-03" db="EMBL/GenBank/DDBJ databases">
        <title>Genomic Encyclopedia of Type Strains, Phase IV (KMG-V): Genome sequencing to study the core and pangenomes of soil and plant-associated prokaryotes.</title>
        <authorList>
            <person name="Whitman W."/>
        </authorList>
    </citation>
    <scope>NUCLEOTIDE SEQUENCE [LARGE SCALE GENOMIC DNA]</scope>
    <source>
        <strain evidence="2 3">Gr42</strain>
    </source>
</reference>
<proteinExistence type="predicted"/>
<dbReference type="AlphaFoldDB" id="A0A4R3QGY6"/>
<gene>
    <name evidence="2" type="ORF">EV130_112191</name>
</gene>
<sequence>MTVGHCKPALLIVSSAHQTKRPPGEDPVGVMLVTDNWEEECRQSIGARWEEECAAPNLLRTSYPQASGTPGRAATPVLLDRQDT</sequence>
<evidence type="ECO:0000313" key="2">
    <source>
        <dbReference type="EMBL" id="TCU20811.1"/>
    </source>
</evidence>
<evidence type="ECO:0000313" key="3">
    <source>
        <dbReference type="Proteomes" id="UP000295547"/>
    </source>
</evidence>